<reference evidence="8" key="1">
    <citation type="journal article" date="2019" name="Int. J. Syst. Evol. Microbiol.">
        <title>The Global Catalogue of Microorganisms (GCM) 10K type strain sequencing project: providing services to taxonomists for standard genome sequencing and annotation.</title>
        <authorList>
            <consortium name="The Broad Institute Genomics Platform"/>
            <consortium name="The Broad Institute Genome Sequencing Center for Infectious Disease"/>
            <person name="Wu L."/>
            <person name="Ma J."/>
        </authorList>
    </citation>
    <scope>NUCLEOTIDE SEQUENCE [LARGE SCALE GENOMIC DNA]</scope>
    <source>
        <strain evidence="8">JCM 16904</strain>
    </source>
</reference>
<dbReference type="EMBL" id="BAAAZP010000239">
    <property type="protein sequence ID" value="GAA3719584.1"/>
    <property type="molecule type" value="Genomic_DNA"/>
</dbReference>
<dbReference type="PANTHER" id="PTHR30474:SF3">
    <property type="entry name" value="PEPTIDOGLYCAN GLYCOSYLTRANSFERASE RODA"/>
    <property type="match status" value="1"/>
</dbReference>
<feature type="transmembrane region" description="Helical" evidence="6">
    <location>
        <begin position="262"/>
        <end position="281"/>
    </location>
</feature>
<evidence type="ECO:0000256" key="6">
    <source>
        <dbReference type="SAM" id="Phobius"/>
    </source>
</evidence>
<dbReference type="Pfam" id="PF01098">
    <property type="entry name" value="FTSW_RODA_SPOVE"/>
    <property type="match status" value="1"/>
</dbReference>
<feature type="transmembrane region" description="Helical" evidence="6">
    <location>
        <begin position="78"/>
        <end position="97"/>
    </location>
</feature>
<gene>
    <name evidence="7" type="ORF">GCM10022224_101850</name>
</gene>
<feature type="transmembrane region" description="Helical" evidence="6">
    <location>
        <begin position="429"/>
        <end position="448"/>
    </location>
</feature>
<dbReference type="Proteomes" id="UP001500902">
    <property type="component" value="Unassembled WGS sequence"/>
</dbReference>
<feature type="transmembrane region" description="Helical" evidence="6">
    <location>
        <begin position="47"/>
        <end position="66"/>
    </location>
</feature>
<name>A0ABP7EIC2_9ACTN</name>
<dbReference type="InterPro" id="IPR001182">
    <property type="entry name" value="FtsW/RodA"/>
</dbReference>
<feature type="transmembrane region" description="Helical" evidence="6">
    <location>
        <begin position="216"/>
        <end position="233"/>
    </location>
</feature>
<sequence length="473" mass="50422">MSEVAVSPVPMPAKRRGAQLFMLALAVAIVMGAYANVGLAIDGRIPAGMLTYGLGLGGLMLAAYLVLAKFAPWADPLILPLVTLINGLGLVMIYRLESGGMPLASATNQIMWTAVGVVMFTVTLIVLRDHRTLQRLTYTAGAVGMVLLALPAVLPGSISEVQGAKIWIRFGDFASIQPGEFAKLLLVVFFAGYLVAKRDVLALAGRRLLFIDLPRARDLGPVLATWVLSLLVLVFEKDLGTSLLLFGTFVAMLYIATQRTSWVLIGVLLFVGGAYLAGLAFDHVGARFDAWLDPSNPVYFGNDPVCQTDPPGDAMCGKSYQIMQALYGFGAGAIMGTGLAQGNPDEIPLSFSDFIFAATGEELGLTGLMALLMIYALLVERGLRTAIAARDPFSKLLAGGLSFILAWQVFIIVGGVTNLIPLTGLVTPFMSQGGSALLANWILIALLVRMSDAARRPPPQAIQNEGMTQVFQR</sequence>
<evidence type="ECO:0000313" key="7">
    <source>
        <dbReference type="EMBL" id="GAA3719584.1"/>
    </source>
</evidence>
<proteinExistence type="predicted"/>
<keyword evidence="3" id="KW-0133">Cell shape</keyword>
<feature type="transmembrane region" description="Helical" evidence="6">
    <location>
        <begin position="396"/>
        <end position="417"/>
    </location>
</feature>
<keyword evidence="8" id="KW-1185">Reference proteome</keyword>
<feature type="transmembrane region" description="Helical" evidence="6">
    <location>
        <begin position="20"/>
        <end position="41"/>
    </location>
</feature>
<keyword evidence="4 6" id="KW-1133">Transmembrane helix</keyword>
<dbReference type="RefSeq" id="WP_344897058.1">
    <property type="nucleotide sequence ID" value="NZ_BAAAZP010000239.1"/>
</dbReference>
<evidence type="ECO:0000313" key="8">
    <source>
        <dbReference type="Proteomes" id="UP001500902"/>
    </source>
</evidence>
<comment type="caution">
    <text evidence="7">The sequence shown here is derived from an EMBL/GenBank/DDBJ whole genome shotgun (WGS) entry which is preliminary data.</text>
</comment>
<feature type="transmembrane region" description="Helical" evidence="6">
    <location>
        <begin position="239"/>
        <end position="255"/>
    </location>
</feature>
<dbReference type="PANTHER" id="PTHR30474">
    <property type="entry name" value="CELL CYCLE PROTEIN"/>
    <property type="match status" value="1"/>
</dbReference>
<evidence type="ECO:0000256" key="4">
    <source>
        <dbReference type="ARBA" id="ARBA00022989"/>
    </source>
</evidence>
<organism evidence="7 8">
    <name type="scientific">Nonomuraea antimicrobica</name>
    <dbReference type="NCBI Taxonomy" id="561173"/>
    <lineage>
        <taxon>Bacteria</taxon>
        <taxon>Bacillati</taxon>
        <taxon>Actinomycetota</taxon>
        <taxon>Actinomycetes</taxon>
        <taxon>Streptosporangiales</taxon>
        <taxon>Streptosporangiaceae</taxon>
        <taxon>Nonomuraea</taxon>
    </lineage>
</organism>
<protein>
    <submittedName>
        <fullName evidence="7">FtsW/RodA/SpoVE family cell cycle protein</fullName>
    </submittedName>
</protein>
<evidence type="ECO:0000256" key="1">
    <source>
        <dbReference type="ARBA" id="ARBA00004141"/>
    </source>
</evidence>
<feature type="transmembrane region" description="Helical" evidence="6">
    <location>
        <begin position="109"/>
        <end position="127"/>
    </location>
</feature>
<feature type="transmembrane region" description="Helical" evidence="6">
    <location>
        <begin position="139"/>
        <end position="158"/>
    </location>
</feature>
<evidence type="ECO:0000256" key="2">
    <source>
        <dbReference type="ARBA" id="ARBA00022692"/>
    </source>
</evidence>
<comment type="subcellular location">
    <subcellularLocation>
        <location evidence="1">Membrane</location>
        <topology evidence="1">Multi-pass membrane protein</topology>
    </subcellularLocation>
</comment>
<evidence type="ECO:0000256" key="3">
    <source>
        <dbReference type="ARBA" id="ARBA00022960"/>
    </source>
</evidence>
<evidence type="ECO:0000256" key="5">
    <source>
        <dbReference type="ARBA" id="ARBA00023136"/>
    </source>
</evidence>
<keyword evidence="2 6" id="KW-0812">Transmembrane</keyword>
<feature type="transmembrane region" description="Helical" evidence="6">
    <location>
        <begin position="354"/>
        <end position="375"/>
    </location>
</feature>
<accession>A0ABP7EIC2</accession>
<keyword evidence="5 6" id="KW-0472">Membrane</keyword>
<feature type="transmembrane region" description="Helical" evidence="6">
    <location>
        <begin position="178"/>
        <end position="196"/>
    </location>
</feature>